<dbReference type="HOGENOM" id="CLU_2087854_0_0_1"/>
<proteinExistence type="predicted"/>
<dbReference type="Proteomes" id="UP000014500">
    <property type="component" value="Unassembled WGS sequence"/>
</dbReference>
<dbReference type="AlphaFoldDB" id="T1JKL1"/>
<dbReference type="EnsemblMetazoa" id="SMAR014391-RA">
    <property type="protein sequence ID" value="SMAR014391-PA"/>
    <property type="gene ID" value="SMAR014391"/>
</dbReference>
<evidence type="ECO:0000313" key="2">
    <source>
        <dbReference type="EnsemblMetazoa" id="SMAR014391-PA"/>
    </source>
</evidence>
<protein>
    <submittedName>
        <fullName evidence="2">Uncharacterized protein</fullName>
    </submittedName>
</protein>
<keyword evidence="1" id="KW-1133">Transmembrane helix</keyword>
<evidence type="ECO:0000313" key="3">
    <source>
        <dbReference type="Proteomes" id="UP000014500"/>
    </source>
</evidence>
<name>T1JKL1_STRMM</name>
<reference evidence="3" key="1">
    <citation type="submission" date="2011-05" db="EMBL/GenBank/DDBJ databases">
        <authorList>
            <person name="Richards S.R."/>
            <person name="Qu J."/>
            <person name="Jiang H."/>
            <person name="Jhangiani S.N."/>
            <person name="Agravi P."/>
            <person name="Goodspeed R."/>
            <person name="Gross S."/>
            <person name="Mandapat C."/>
            <person name="Jackson L."/>
            <person name="Mathew T."/>
            <person name="Pu L."/>
            <person name="Thornton R."/>
            <person name="Saada N."/>
            <person name="Wilczek-Boney K.B."/>
            <person name="Lee S."/>
            <person name="Kovar C."/>
            <person name="Wu Y."/>
            <person name="Scherer S.E."/>
            <person name="Worley K.C."/>
            <person name="Muzny D.M."/>
            <person name="Gibbs R."/>
        </authorList>
    </citation>
    <scope>NUCLEOTIDE SEQUENCE</scope>
    <source>
        <strain evidence="3">Brora</strain>
    </source>
</reference>
<reference evidence="2" key="2">
    <citation type="submission" date="2015-02" db="UniProtKB">
        <authorList>
            <consortium name="EnsemblMetazoa"/>
        </authorList>
    </citation>
    <scope>IDENTIFICATION</scope>
</reference>
<keyword evidence="1" id="KW-0472">Membrane</keyword>
<feature type="transmembrane region" description="Helical" evidence="1">
    <location>
        <begin position="47"/>
        <end position="67"/>
    </location>
</feature>
<feature type="transmembrane region" description="Helical" evidence="1">
    <location>
        <begin position="21"/>
        <end position="41"/>
    </location>
</feature>
<dbReference type="EMBL" id="JH431071">
    <property type="status" value="NOT_ANNOTATED_CDS"/>
    <property type="molecule type" value="Genomic_DNA"/>
</dbReference>
<organism evidence="2 3">
    <name type="scientific">Strigamia maritima</name>
    <name type="common">European centipede</name>
    <name type="synonym">Geophilus maritimus</name>
    <dbReference type="NCBI Taxonomy" id="126957"/>
    <lineage>
        <taxon>Eukaryota</taxon>
        <taxon>Metazoa</taxon>
        <taxon>Ecdysozoa</taxon>
        <taxon>Arthropoda</taxon>
        <taxon>Myriapoda</taxon>
        <taxon>Chilopoda</taxon>
        <taxon>Pleurostigmophora</taxon>
        <taxon>Geophilomorpha</taxon>
        <taxon>Linotaeniidae</taxon>
        <taxon>Strigamia</taxon>
    </lineage>
</organism>
<accession>T1JKL1</accession>
<keyword evidence="1" id="KW-0812">Transmembrane</keyword>
<evidence type="ECO:0000256" key="1">
    <source>
        <dbReference type="SAM" id="Phobius"/>
    </source>
</evidence>
<sequence>MIKELNICKISKICMDFGRIFDINLQSYIFFVLSVIGWAELPDIRKIYNNLIFCINSICLLIIVVLFIRSCFSEDNVRLYRLAVGLTISDIFSHYIIINNYLNLFTLALICAGTVCI</sequence>
<keyword evidence="3" id="KW-1185">Reference proteome</keyword>